<dbReference type="Proteomes" id="UP000580250">
    <property type="component" value="Unassembled WGS sequence"/>
</dbReference>
<keyword evidence="3 4" id="KW-0472">Membrane</keyword>
<keyword evidence="2 4" id="KW-1133">Transmembrane helix</keyword>
<name>A0A6V7UX20_MELEN</name>
<dbReference type="GO" id="GO:0005375">
    <property type="term" value="F:copper ion transmembrane transporter activity"/>
    <property type="evidence" value="ECO:0007669"/>
    <property type="project" value="UniProtKB-UniRule"/>
</dbReference>
<feature type="transmembrane region" description="Helical" evidence="4">
    <location>
        <begin position="159"/>
        <end position="180"/>
    </location>
</feature>
<dbReference type="AlphaFoldDB" id="A0A6V7UX20"/>
<dbReference type="GO" id="GO:0016020">
    <property type="term" value="C:membrane"/>
    <property type="evidence" value="ECO:0007669"/>
    <property type="project" value="UniProtKB-SubCell"/>
</dbReference>
<evidence type="ECO:0000256" key="1">
    <source>
        <dbReference type="ARBA" id="ARBA00022692"/>
    </source>
</evidence>
<reference evidence="5 6" key="1">
    <citation type="submission" date="2020-08" db="EMBL/GenBank/DDBJ databases">
        <authorList>
            <person name="Koutsovoulos G."/>
            <person name="Danchin GJ E."/>
        </authorList>
    </citation>
    <scope>NUCLEOTIDE SEQUENCE [LARGE SCALE GENOMIC DNA]</scope>
</reference>
<keyword evidence="4" id="KW-0813">Transport</keyword>
<organism evidence="5 6">
    <name type="scientific">Meloidogyne enterolobii</name>
    <name type="common">Root-knot nematode worm</name>
    <name type="synonym">Meloidogyne mayaguensis</name>
    <dbReference type="NCBI Taxonomy" id="390850"/>
    <lineage>
        <taxon>Eukaryota</taxon>
        <taxon>Metazoa</taxon>
        <taxon>Ecdysozoa</taxon>
        <taxon>Nematoda</taxon>
        <taxon>Chromadorea</taxon>
        <taxon>Rhabditida</taxon>
        <taxon>Tylenchina</taxon>
        <taxon>Tylenchomorpha</taxon>
        <taxon>Tylenchoidea</taxon>
        <taxon>Meloidogynidae</taxon>
        <taxon>Meloidogyninae</taxon>
        <taxon>Meloidogyne</taxon>
    </lineage>
</organism>
<comment type="similarity">
    <text evidence="4">Belongs to the copper transporter (Ctr) (TC 1.A.56) family. SLC31A subfamily.</text>
</comment>
<keyword evidence="4" id="KW-0186">Copper</keyword>
<evidence type="ECO:0000313" key="6">
    <source>
        <dbReference type="Proteomes" id="UP000580250"/>
    </source>
</evidence>
<dbReference type="PANTHER" id="PTHR12483">
    <property type="entry name" value="SOLUTE CARRIER FAMILY 31 COPPER TRANSPORTERS"/>
    <property type="match status" value="1"/>
</dbReference>
<dbReference type="EMBL" id="CAJEWN010000123">
    <property type="protein sequence ID" value="CAD2167067.1"/>
    <property type="molecule type" value="Genomic_DNA"/>
</dbReference>
<comment type="subcellular location">
    <subcellularLocation>
        <location evidence="4">Membrane</location>
        <topology evidence="4">Multi-pass membrane protein</topology>
    </subcellularLocation>
</comment>
<keyword evidence="4" id="KW-0406">Ion transport</keyword>
<sequence length="282" mass="31927">MDHSHHAHHDHHSSLPNDSINNILTSTEKTSIVQTLHEHSSSDHNMKMYFHGGFDEIVLFDFWRINSTLGLFTSFILIFLMGAAYEGLKWFRVYFQLWTCERSKSSDFLSLNSVSRKVEEKNFNGSEDHSLIKNNNKTFASSSGCSENCGNSNTLNREVYAPTVVISAHKFVLAVCKLIVGRYWIMMYVNRNFSPSTCQLIETGIYAFQLVLAYWLMLIAMTFNVWLTFAVILGAAFGHWLFANIKCSPPRRCFCQSCGNGGGATSSNDPENIDNFASDLCH</sequence>
<gene>
    <name evidence="5" type="ORF">MENT_LOCUS18341</name>
</gene>
<feature type="transmembrane region" description="Helical" evidence="4">
    <location>
        <begin position="69"/>
        <end position="88"/>
    </location>
</feature>
<evidence type="ECO:0000256" key="2">
    <source>
        <dbReference type="ARBA" id="ARBA00022989"/>
    </source>
</evidence>
<dbReference type="OrthoDB" id="161814at2759"/>
<dbReference type="InterPro" id="IPR007274">
    <property type="entry name" value="Cop_transporter"/>
</dbReference>
<proteinExistence type="inferred from homology"/>
<keyword evidence="4" id="KW-0187">Copper transport</keyword>
<dbReference type="PANTHER" id="PTHR12483:SF127">
    <property type="entry name" value="COPPER TRANSPORT PROTEIN"/>
    <property type="match status" value="1"/>
</dbReference>
<evidence type="ECO:0000256" key="4">
    <source>
        <dbReference type="RuleBase" id="RU367022"/>
    </source>
</evidence>
<accession>A0A6V7UX20</accession>
<comment type="caution">
    <text evidence="5">The sequence shown here is derived from an EMBL/GenBank/DDBJ whole genome shotgun (WGS) entry which is preliminary data.</text>
</comment>
<keyword evidence="1 4" id="KW-0812">Transmembrane</keyword>
<dbReference type="Pfam" id="PF04145">
    <property type="entry name" value="Ctr"/>
    <property type="match status" value="1"/>
</dbReference>
<feature type="transmembrane region" description="Helical" evidence="4">
    <location>
        <begin position="223"/>
        <end position="242"/>
    </location>
</feature>
<evidence type="ECO:0000313" key="5">
    <source>
        <dbReference type="EMBL" id="CAD2167067.1"/>
    </source>
</evidence>
<evidence type="ECO:0000256" key="3">
    <source>
        <dbReference type="ARBA" id="ARBA00023136"/>
    </source>
</evidence>
<protein>
    <recommendedName>
        <fullName evidence="4">Copper transport protein</fullName>
    </recommendedName>
</protein>